<feature type="domain" description="4Fe-4S ferredoxin-type" evidence="4">
    <location>
        <begin position="260"/>
        <end position="287"/>
    </location>
</feature>
<dbReference type="PANTHER" id="PTHR43312">
    <property type="entry name" value="D-THREO-ALDOSE 1-DEHYDROGENASE"/>
    <property type="match status" value="1"/>
</dbReference>
<dbReference type="InterPro" id="IPR053135">
    <property type="entry name" value="AKR2_Oxidoreductase"/>
</dbReference>
<dbReference type="PROSITE" id="PS00198">
    <property type="entry name" value="4FE4S_FER_1"/>
    <property type="match status" value="2"/>
</dbReference>
<dbReference type="InterPro" id="IPR020471">
    <property type="entry name" value="AKR"/>
</dbReference>
<dbReference type="CDD" id="cd19100">
    <property type="entry name" value="AKR_unchar"/>
    <property type="match status" value="1"/>
</dbReference>
<keyword evidence="6" id="KW-1185">Reference proteome</keyword>
<dbReference type="Gene3D" id="3.30.70.20">
    <property type="match status" value="1"/>
</dbReference>
<dbReference type="Gene3D" id="3.20.20.100">
    <property type="entry name" value="NADP-dependent oxidoreductase domain"/>
    <property type="match status" value="1"/>
</dbReference>
<sequence>MEYGKLGNTGIEVSKIAFGTLTMGPLQRDIAVSEGAPLIREALEKGITFLDGAQAYGTYGHIREALKGFGGNVVIASKSAAKSYTEMADAVEEARKELDRDIIDVFLMHAVQREDDLATRQEGAWQCLQEMKAKGMVKAIGLSTHNLDIVEQAAEWPEMDVIHPIFNKLHFGLINPDNKDPEVVIRKAYEKGIGMYAMKPLAGGHLYQDATAALRYAFDFPYIHAVAVGMVKKEELDVNLKIYNGIEVSKEELEAAASNKRMYVVKFCKGCGNCVESCEQGAISMVDEKAYIEHSNCILCGYCRKSCPHSMIRII</sequence>
<gene>
    <name evidence="5" type="ORF">DealDRAFT_1748</name>
</gene>
<evidence type="ECO:0000313" key="5">
    <source>
        <dbReference type="EMBL" id="EEG77291.1"/>
    </source>
</evidence>
<evidence type="ECO:0000256" key="2">
    <source>
        <dbReference type="ARBA" id="ARBA00023004"/>
    </source>
</evidence>
<dbReference type="InterPro" id="IPR023210">
    <property type="entry name" value="NADP_OxRdtase_dom"/>
</dbReference>
<dbReference type="eggNOG" id="COG1453">
    <property type="taxonomic scope" value="Bacteria"/>
</dbReference>
<dbReference type="InterPro" id="IPR017896">
    <property type="entry name" value="4Fe4S_Fe-S-bd"/>
</dbReference>
<dbReference type="Proteomes" id="UP000006443">
    <property type="component" value="Unassembled WGS sequence"/>
</dbReference>
<dbReference type="PANTHER" id="PTHR43312:SF1">
    <property type="entry name" value="NADP-DEPENDENT OXIDOREDUCTASE DOMAIN-CONTAINING PROTEIN"/>
    <property type="match status" value="1"/>
</dbReference>
<dbReference type="RefSeq" id="WP_008516674.1">
    <property type="nucleotide sequence ID" value="NZ_ACJM01000008.1"/>
</dbReference>
<evidence type="ECO:0000313" key="6">
    <source>
        <dbReference type="Proteomes" id="UP000006443"/>
    </source>
</evidence>
<keyword evidence="1" id="KW-0479">Metal-binding</keyword>
<comment type="caution">
    <text evidence="5">The sequence shown here is derived from an EMBL/GenBank/DDBJ whole genome shotgun (WGS) entry which is preliminary data.</text>
</comment>
<keyword evidence="2" id="KW-0408">Iron</keyword>
<dbReference type="InterPro" id="IPR017900">
    <property type="entry name" value="4Fe4S_Fe_S_CS"/>
</dbReference>
<reference evidence="5 6" key="1">
    <citation type="submission" date="2009-02" db="EMBL/GenBank/DDBJ databases">
        <title>Sequencing of the draft genome and assembly of Dethiobacter alkaliphilus AHT 1.</title>
        <authorList>
            <consortium name="US DOE Joint Genome Institute (JGI-PGF)"/>
            <person name="Lucas S."/>
            <person name="Copeland A."/>
            <person name="Lapidus A."/>
            <person name="Glavina del Rio T."/>
            <person name="Dalin E."/>
            <person name="Tice H."/>
            <person name="Bruce D."/>
            <person name="Goodwin L."/>
            <person name="Pitluck S."/>
            <person name="Larimer F."/>
            <person name="Land M.L."/>
            <person name="Hauser L."/>
            <person name="Muyzer G."/>
        </authorList>
    </citation>
    <scope>NUCLEOTIDE SEQUENCE [LARGE SCALE GENOMIC DNA]</scope>
    <source>
        <strain evidence="5 6">AHT 1</strain>
    </source>
</reference>
<dbReference type="Pfam" id="PF00248">
    <property type="entry name" value="Aldo_ket_red"/>
    <property type="match status" value="1"/>
</dbReference>
<dbReference type="SUPFAM" id="SSF51430">
    <property type="entry name" value="NAD(P)-linked oxidoreductase"/>
    <property type="match status" value="1"/>
</dbReference>
<evidence type="ECO:0000256" key="3">
    <source>
        <dbReference type="ARBA" id="ARBA00023014"/>
    </source>
</evidence>
<dbReference type="GO" id="GO:0051536">
    <property type="term" value="F:iron-sulfur cluster binding"/>
    <property type="evidence" value="ECO:0007669"/>
    <property type="project" value="UniProtKB-KW"/>
</dbReference>
<dbReference type="InterPro" id="IPR036812">
    <property type="entry name" value="NAD(P)_OxRdtase_dom_sf"/>
</dbReference>
<accession>C0GGY9</accession>
<dbReference type="STRING" id="555088.DealDRAFT_1748"/>
<protein>
    <submittedName>
        <fullName evidence="5">Aldo/keto reductase</fullName>
    </submittedName>
</protein>
<dbReference type="PRINTS" id="PR00069">
    <property type="entry name" value="ALDKETRDTASE"/>
</dbReference>
<dbReference type="GO" id="GO:0016491">
    <property type="term" value="F:oxidoreductase activity"/>
    <property type="evidence" value="ECO:0007669"/>
    <property type="project" value="InterPro"/>
</dbReference>
<dbReference type="OrthoDB" id="9773828at2"/>
<organism evidence="5 6">
    <name type="scientific">Dethiobacter alkaliphilus AHT 1</name>
    <dbReference type="NCBI Taxonomy" id="555088"/>
    <lineage>
        <taxon>Bacteria</taxon>
        <taxon>Bacillati</taxon>
        <taxon>Bacillota</taxon>
        <taxon>Dethiobacteria</taxon>
        <taxon>Dethiobacterales</taxon>
        <taxon>Dethiobacteraceae</taxon>
        <taxon>Dethiobacter</taxon>
    </lineage>
</organism>
<evidence type="ECO:0000256" key="1">
    <source>
        <dbReference type="ARBA" id="ARBA00022723"/>
    </source>
</evidence>
<dbReference type="PROSITE" id="PS51379">
    <property type="entry name" value="4FE4S_FER_2"/>
    <property type="match status" value="2"/>
</dbReference>
<dbReference type="Pfam" id="PF12838">
    <property type="entry name" value="Fer4_7"/>
    <property type="match status" value="1"/>
</dbReference>
<name>C0GGY9_DETAL</name>
<evidence type="ECO:0000259" key="4">
    <source>
        <dbReference type="PROSITE" id="PS51379"/>
    </source>
</evidence>
<feature type="domain" description="4Fe-4S ferredoxin-type" evidence="4">
    <location>
        <begin position="288"/>
        <end position="315"/>
    </location>
</feature>
<dbReference type="AlphaFoldDB" id="C0GGY9"/>
<dbReference type="SUPFAM" id="SSF54862">
    <property type="entry name" value="4Fe-4S ferredoxins"/>
    <property type="match status" value="1"/>
</dbReference>
<keyword evidence="3" id="KW-0411">Iron-sulfur</keyword>
<dbReference type="EMBL" id="ACJM01000008">
    <property type="protein sequence ID" value="EEG77291.1"/>
    <property type="molecule type" value="Genomic_DNA"/>
</dbReference>
<proteinExistence type="predicted"/>
<dbReference type="GO" id="GO:0046872">
    <property type="term" value="F:metal ion binding"/>
    <property type="evidence" value="ECO:0007669"/>
    <property type="project" value="UniProtKB-KW"/>
</dbReference>